<sequence length="131" mass="13956">MSNTRPPGPSTPIPDSAPPPGITRSATSSLMLAVIAPASIYLTFPVALIALMGAADSGRHTLSSWLAPLIFWSLPMPIGVLSVSLALSTIRKFGPESENGRLAVKSLWISGIVSIVGFFVTLRFMHGMRYF</sequence>
<dbReference type="EMBL" id="JAVDWN010000019">
    <property type="protein sequence ID" value="MDR7165805.1"/>
    <property type="molecule type" value="Genomic_DNA"/>
</dbReference>
<comment type="caution">
    <text evidence="3">The sequence shown here is derived from an EMBL/GenBank/DDBJ whole genome shotgun (WGS) entry which is preliminary data.</text>
</comment>
<organism evidence="3 4">
    <name type="scientific">Pseudarthrobacter oxydans</name>
    <name type="common">Arthrobacter oxydans</name>
    <dbReference type="NCBI Taxonomy" id="1671"/>
    <lineage>
        <taxon>Bacteria</taxon>
        <taxon>Bacillati</taxon>
        <taxon>Actinomycetota</taxon>
        <taxon>Actinomycetes</taxon>
        <taxon>Micrococcales</taxon>
        <taxon>Micrococcaceae</taxon>
        <taxon>Pseudarthrobacter</taxon>
    </lineage>
</organism>
<evidence type="ECO:0000313" key="3">
    <source>
        <dbReference type="EMBL" id="MDR7165805.1"/>
    </source>
</evidence>
<evidence type="ECO:0000256" key="2">
    <source>
        <dbReference type="SAM" id="Phobius"/>
    </source>
</evidence>
<keyword evidence="2" id="KW-0472">Membrane</keyword>
<feature type="region of interest" description="Disordered" evidence="1">
    <location>
        <begin position="1"/>
        <end position="20"/>
    </location>
</feature>
<dbReference type="GeneID" id="97424294"/>
<keyword evidence="2" id="KW-1133">Transmembrane helix</keyword>
<dbReference type="RefSeq" id="WP_174175219.1">
    <property type="nucleotide sequence ID" value="NZ_JABTYH010000002.1"/>
</dbReference>
<feature type="transmembrane region" description="Helical" evidence="2">
    <location>
        <begin position="30"/>
        <end position="53"/>
    </location>
</feature>
<proteinExistence type="predicted"/>
<feature type="transmembrane region" description="Helical" evidence="2">
    <location>
        <begin position="65"/>
        <end position="87"/>
    </location>
</feature>
<evidence type="ECO:0000256" key="1">
    <source>
        <dbReference type="SAM" id="MobiDB-lite"/>
    </source>
</evidence>
<feature type="transmembrane region" description="Helical" evidence="2">
    <location>
        <begin position="107"/>
        <end position="125"/>
    </location>
</feature>
<reference evidence="3" key="1">
    <citation type="submission" date="2023-07" db="EMBL/GenBank/DDBJ databases">
        <title>Sorghum-associated microbial communities from plants grown in Nebraska, USA.</title>
        <authorList>
            <person name="Schachtman D."/>
        </authorList>
    </citation>
    <scope>NUCLEOTIDE SEQUENCE</scope>
    <source>
        <strain evidence="3">BE261</strain>
    </source>
</reference>
<protein>
    <submittedName>
        <fullName evidence="3">Uncharacterized protein</fullName>
    </submittedName>
</protein>
<gene>
    <name evidence="3" type="ORF">J2X12_003859</name>
</gene>
<dbReference type="AlphaFoldDB" id="A0AAW8NHG6"/>
<name>A0AAW8NHG6_PSEOX</name>
<dbReference type="Proteomes" id="UP001262032">
    <property type="component" value="Unassembled WGS sequence"/>
</dbReference>
<keyword evidence="2" id="KW-0812">Transmembrane</keyword>
<evidence type="ECO:0000313" key="4">
    <source>
        <dbReference type="Proteomes" id="UP001262032"/>
    </source>
</evidence>
<accession>A0AAW8NHG6</accession>